<sequence>MGERSHGFNLGGGGAAATGVRPAQSSVATTARRQTAVQAIRGYCLALPTVPRPSYGG</sequence>
<organism evidence="2 3">
    <name type="scientific">Streptomyces lunalinharesii</name>
    <dbReference type="NCBI Taxonomy" id="333384"/>
    <lineage>
        <taxon>Bacteria</taxon>
        <taxon>Bacillati</taxon>
        <taxon>Actinomycetota</taxon>
        <taxon>Actinomycetes</taxon>
        <taxon>Kitasatosporales</taxon>
        <taxon>Streptomycetaceae</taxon>
        <taxon>Streptomyces</taxon>
    </lineage>
</organism>
<evidence type="ECO:0000313" key="3">
    <source>
        <dbReference type="Proteomes" id="UP001500994"/>
    </source>
</evidence>
<protein>
    <submittedName>
        <fullName evidence="2">Uncharacterized protein</fullName>
    </submittedName>
</protein>
<name>A0ABN3RQI2_9ACTN</name>
<reference evidence="2 3" key="1">
    <citation type="journal article" date="2019" name="Int. J. Syst. Evol. Microbiol.">
        <title>The Global Catalogue of Microorganisms (GCM) 10K type strain sequencing project: providing services to taxonomists for standard genome sequencing and annotation.</title>
        <authorList>
            <consortium name="The Broad Institute Genomics Platform"/>
            <consortium name="The Broad Institute Genome Sequencing Center for Infectious Disease"/>
            <person name="Wu L."/>
            <person name="Ma J."/>
        </authorList>
    </citation>
    <scope>NUCLEOTIDE SEQUENCE [LARGE SCALE GENOMIC DNA]</scope>
    <source>
        <strain evidence="2 3">JCM 16374</strain>
    </source>
</reference>
<accession>A0ABN3RQI2</accession>
<feature type="region of interest" description="Disordered" evidence="1">
    <location>
        <begin position="1"/>
        <end position="27"/>
    </location>
</feature>
<evidence type="ECO:0000256" key="1">
    <source>
        <dbReference type="SAM" id="MobiDB-lite"/>
    </source>
</evidence>
<gene>
    <name evidence="2" type="ORF">GCM10009864_26270</name>
</gene>
<evidence type="ECO:0000313" key="2">
    <source>
        <dbReference type="EMBL" id="GAA2658334.1"/>
    </source>
</evidence>
<proteinExistence type="predicted"/>
<dbReference type="Proteomes" id="UP001500994">
    <property type="component" value="Unassembled WGS sequence"/>
</dbReference>
<dbReference type="EMBL" id="BAAARK010000006">
    <property type="protein sequence ID" value="GAA2658334.1"/>
    <property type="molecule type" value="Genomic_DNA"/>
</dbReference>
<keyword evidence="3" id="KW-1185">Reference proteome</keyword>
<comment type="caution">
    <text evidence="2">The sequence shown here is derived from an EMBL/GenBank/DDBJ whole genome shotgun (WGS) entry which is preliminary data.</text>
</comment>